<accession>A0A6P0D7B9</accession>
<dbReference type="RefSeq" id="WP_155256982.1">
    <property type="nucleotide sequence ID" value="NZ_CP121635.1"/>
</dbReference>
<reference evidence="1 2" key="1">
    <citation type="submission" date="2020-01" db="EMBL/GenBank/DDBJ databases">
        <title>Rhizobium genotypes associated with high levels of biological nitrogen fixation by grain legumes in a temperate-maritime cropping system.</title>
        <authorList>
            <person name="Maluk M."/>
            <person name="Francesc Ferrando Molina F."/>
            <person name="Lopez Del Egido L."/>
            <person name="Lafos M."/>
            <person name="Langarica-Fuentes A."/>
            <person name="Gebre Yohannes G."/>
            <person name="Young M.W."/>
            <person name="Martin P."/>
            <person name="Gantlett R."/>
            <person name="Kenicer G."/>
            <person name="Hawes C."/>
            <person name="Begg G.S."/>
            <person name="Quilliam R.S."/>
            <person name="Squire G.R."/>
            <person name="Poole P.S."/>
            <person name="Young P.W."/>
            <person name="Iannetta P.M."/>
            <person name="James E.K."/>
        </authorList>
    </citation>
    <scope>NUCLEOTIDE SEQUENCE [LARGE SCALE GENOMIC DNA]</scope>
    <source>
        <strain evidence="1 2">JHI944</strain>
    </source>
</reference>
<comment type="caution">
    <text evidence="1">The sequence shown here is derived from an EMBL/GenBank/DDBJ whole genome shotgun (WGS) entry which is preliminary data.</text>
</comment>
<proteinExistence type="predicted"/>
<dbReference type="EMBL" id="WXXP01000003">
    <property type="protein sequence ID" value="NEK49068.1"/>
    <property type="molecule type" value="Genomic_DNA"/>
</dbReference>
<dbReference type="AlphaFoldDB" id="A0A6P0D7B9"/>
<organism evidence="1 2">
    <name type="scientific">Rhizobium leguminosarum</name>
    <dbReference type="NCBI Taxonomy" id="384"/>
    <lineage>
        <taxon>Bacteria</taxon>
        <taxon>Pseudomonadati</taxon>
        <taxon>Pseudomonadota</taxon>
        <taxon>Alphaproteobacteria</taxon>
        <taxon>Hyphomicrobiales</taxon>
        <taxon>Rhizobiaceae</taxon>
        <taxon>Rhizobium/Agrobacterium group</taxon>
        <taxon>Rhizobium</taxon>
    </lineage>
</organism>
<name>A0A6P0D7B9_RHILE</name>
<sequence length="52" mass="5792">MANDAAGRENHDKAALNLMKTIVLIDLADRRSSSTNRSDFRKLMFGLIGSRL</sequence>
<protein>
    <submittedName>
        <fullName evidence="1">Uncharacterized protein</fullName>
    </submittedName>
</protein>
<gene>
    <name evidence="1" type="ORF">GUK36_06450</name>
</gene>
<evidence type="ECO:0000313" key="1">
    <source>
        <dbReference type="EMBL" id="NEK49068.1"/>
    </source>
</evidence>
<evidence type="ECO:0000313" key="2">
    <source>
        <dbReference type="Proteomes" id="UP000471409"/>
    </source>
</evidence>
<dbReference type="Proteomes" id="UP000471409">
    <property type="component" value="Unassembled WGS sequence"/>
</dbReference>